<evidence type="ECO:0008006" key="3">
    <source>
        <dbReference type="Google" id="ProtNLM"/>
    </source>
</evidence>
<dbReference type="GeneID" id="69979983"/>
<sequence length="75" mass="8424">MNKNDVGSSAGQIWRLLAERGNMSIRKIGEMTHCKESVIFLALGWLARENKVRFCSDGSGMLSVEVNIPLTETYY</sequence>
<gene>
    <name evidence="1" type="ORF">HMPREF1535_03451</name>
</gene>
<accession>A0A0F5J6W7</accession>
<organism evidence="1 2">
    <name type="scientific">Parabacteroides goldsteinii DSM 19448 = WAL 12034</name>
    <dbReference type="NCBI Taxonomy" id="927665"/>
    <lineage>
        <taxon>Bacteria</taxon>
        <taxon>Pseudomonadati</taxon>
        <taxon>Bacteroidota</taxon>
        <taxon>Bacteroidia</taxon>
        <taxon>Bacteroidales</taxon>
        <taxon>Tannerellaceae</taxon>
        <taxon>Parabacteroides</taxon>
    </lineage>
</organism>
<name>A0A0F5J6W7_9BACT</name>
<proteinExistence type="predicted"/>
<dbReference type="InterPro" id="IPR019707">
    <property type="entry name" value="DUF2582"/>
</dbReference>
<dbReference type="Pfam" id="PF10771">
    <property type="entry name" value="DUF2582"/>
    <property type="match status" value="1"/>
</dbReference>
<dbReference type="AlphaFoldDB" id="A0A0F5J6W7"/>
<dbReference type="RefSeq" id="WP_046146903.1">
    <property type="nucleotide sequence ID" value="NZ_KQ033913.1"/>
</dbReference>
<reference evidence="1 2" key="1">
    <citation type="submission" date="2013-04" db="EMBL/GenBank/DDBJ databases">
        <title>The Genome Sequence of Parabacteroides goldsteinii DSM 19448.</title>
        <authorList>
            <consortium name="The Broad Institute Genomics Platform"/>
            <person name="Earl A."/>
            <person name="Ward D."/>
            <person name="Feldgarden M."/>
            <person name="Gevers D."/>
            <person name="Martens E."/>
            <person name="Sakamoto M."/>
            <person name="Benno Y."/>
            <person name="Song Y."/>
            <person name="Liu C."/>
            <person name="Lee J."/>
            <person name="Bolanos M."/>
            <person name="Vaisanen M.L."/>
            <person name="Finegold S.M."/>
            <person name="Walker B."/>
            <person name="Young S."/>
            <person name="Zeng Q."/>
            <person name="Gargeya S."/>
            <person name="Fitzgerald M."/>
            <person name="Haas B."/>
            <person name="Abouelleil A."/>
            <person name="Allen A.W."/>
            <person name="Alvarado L."/>
            <person name="Arachchi H.M."/>
            <person name="Berlin A.M."/>
            <person name="Chapman S.B."/>
            <person name="Gainer-Dewar J."/>
            <person name="Goldberg J."/>
            <person name="Griggs A."/>
            <person name="Gujja S."/>
            <person name="Hansen M."/>
            <person name="Howarth C."/>
            <person name="Imamovic A."/>
            <person name="Ireland A."/>
            <person name="Larimer J."/>
            <person name="McCowan C."/>
            <person name="Murphy C."/>
            <person name="Pearson M."/>
            <person name="Poon T.W."/>
            <person name="Priest M."/>
            <person name="Roberts A."/>
            <person name="Saif S."/>
            <person name="Shea T."/>
            <person name="Sisk P."/>
            <person name="Sykes S."/>
            <person name="Wortman J."/>
            <person name="Nusbaum C."/>
            <person name="Birren B."/>
        </authorList>
    </citation>
    <scope>NUCLEOTIDE SEQUENCE [LARGE SCALE GENOMIC DNA]</scope>
    <source>
        <strain evidence="1 2">DSM 19448</strain>
    </source>
</reference>
<dbReference type="InterPro" id="IPR036388">
    <property type="entry name" value="WH-like_DNA-bd_sf"/>
</dbReference>
<evidence type="ECO:0000313" key="1">
    <source>
        <dbReference type="EMBL" id="KKB53225.1"/>
    </source>
</evidence>
<comment type="caution">
    <text evidence="1">The sequence shown here is derived from an EMBL/GenBank/DDBJ whole genome shotgun (WGS) entry which is preliminary data.</text>
</comment>
<dbReference type="EMBL" id="AQHV01000015">
    <property type="protein sequence ID" value="KKB53225.1"/>
    <property type="molecule type" value="Genomic_DNA"/>
</dbReference>
<dbReference type="Proteomes" id="UP000033047">
    <property type="component" value="Unassembled WGS sequence"/>
</dbReference>
<protein>
    <recommendedName>
        <fullName evidence="3">Winged helix-turn-helix domain-containing protein</fullName>
    </recommendedName>
</protein>
<dbReference type="PATRIC" id="fig|927665.4.peg.3545"/>
<dbReference type="Gene3D" id="1.10.10.10">
    <property type="entry name" value="Winged helix-like DNA-binding domain superfamily/Winged helix DNA-binding domain"/>
    <property type="match status" value="1"/>
</dbReference>
<dbReference type="HOGENOM" id="CLU_175324_2_0_10"/>
<evidence type="ECO:0000313" key="2">
    <source>
        <dbReference type="Proteomes" id="UP000033047"/>
    </source>
</evidence>